<dbReference type="Proteomes" id="UP000095419">
    <property type="component" value="Unassembled WGS sequence"/>
</dbReference>
<feature type="binding site" evidence="5">
    <location>
        <begin position="12"/>
        <end position="17"/>
    </location>
    <ligand>
        <name>ATP</name>
        <dbReference type="ChEBI" id="CHEBI:30616"/>
    </ligand>
</feature>
<dbReference type="GO" id="GO:0005737">
    <property type="term" value="C:cytoplasm"/>
    <property type="evidence" value="ECO:0007669"/>
    <property type="project" value="UniProtKB-SubCell"/>
</dbReference>
<comment type="catalytic activity">
    <reaction evidence="5">
        <text>3'-dephospho-CoA + ATP = ADP + CoA + H(+)</text>
        <dbReference type="Rhea" id="RHEA:18245"/>
        <dbReference type="ChEBI" id="CHEBI:15378"/>
        <dbReference type="ChEBI" id="CHEBI:30616"/>
        <dbReference type="ChEBI" id="CHEBI:57287"/>
        <dbReference type="ChEBI" id="CHEBI:57328"/>
        <dbReference type="ChEBI" id="CHEBI:456216"/>
        <dbReference type="EC" id="2.7.1.24"/>
    </reaction>
</comment>
<keyword evidence="5" id="KW-0963">Cytoplasm</keyword>
<dbReference type="PROSITE" id="PS51219">
    <property type="entry name" value="DPCK"/>
    <property type="match status" value="1"/>
</dbReference>
<sequence length="202" mass="22471">MAIKIGITGGIGSGKSMVSRLLEVLGVPVYISDLETKRLMASDSLIREELSALLGAEVYAGGTLNKPLLASYLFGSPEHAKEINCIVHPRVKEDFRRWTQCRTAFPIVGIESAILVEAGFAGEVDAIVMVYAPEEVRILRAVRRDASSRELIEKRIRSQMNDEEKRKYADFVIVNDGETPLIPQVLELIGSLSEKMHYLLRK</sequence>
<comment type="subcellular location">
    <subcellularLocation>
        <location evidence="5">Cytoplasm</location>
    </subcellularLocation>
</comment>
<accession>A0A174N2H4</accession>
<evidence type="ECO:0000256" key="3">
    <source>
        <dbReference type="ARBA" id="ARBA00022840"/>
    </source>
</evidence>
<evidence type="ECO:0000313" key="20">
    <source>
        <dbReference type="Proteomes" id="UP000431575"/>
    </source>
</evidence>
<dbReference type="Proteomes" id="UP000431575">
    <property type="component" value="Unassembled WGS sequence"/>
</dbReference>
<evidence type="ECO:0000313" key="12">
    <source>
        <dbReference type="EMBL" id="RGJ93928.1"/>
    </source>
</evidence>
<dbReference type="InterPro" id="IPR027417">
    <property type="entry name" value="P-loop_NTPase"/>
</dbReference>
<dbReference type="SUPFAM" id="SSF52540">
    <property type="entry name" value="P-loop containing nucleoside triphosphate hydrolases"/>
    <property type="match status" value="1"/>
</dbReference>
<comment type="function">
    <text evidence="5">Catalyzes the phosphorylation of the 3'-hydroxyl group of dephosphocoenzyme A to form coenzyme A.</text>
</comment>
<dbReference type="GO" id="GO:0005524">
    <property type="term" value="F:ATP binding"/>
    <property type="evidence" value="ECO:0007669"/>
    <property type="project" value="UniProtKB-UniRule"/>
</dbReference>
<dbReference type="InterPro" id="IPR001977">
    <property type="entry name" value="Depp_CoAkinase"/>
</dbReference>
<dbReference type="NCBIfam" id="TIGR00152">
    <property type="entry name" value="dephospho-CoA kinase"/>
    <property type="match status" value="1"/>
</dbReference>
<evidence type="ECO:0000313" key="16">
    <source>
        <dbReference type="Proteomes" id="UP000095788"/>
    </source>
</evidence>
<comment type="pathway">
    <text evidence="5">Cofactor biosynthesis; coenzyme A biosynthesis; CoA from (R)-pantothenate: step 5/5.</text>
</comment>
<evidence type="ECO:0000313" key="17">
    <source>
        <dbReference type="Proteomes" id="UP000260844"/>
    </source>
</evidence>
<dbReference type="Proteomes" id="UP000487221">
    <property type="component" value="Unassembled WGS sequence"/>
</dbReference>
<evidence type="ECO:0000256" key="6">
    <source>
        <dbReference type="NCBIfam" id="TIGR00152"/>
    </source>
</evidence>
<dbReference type="Proteomes" id="UP000260874">
    <property type="component" value="Unassembled WGS sequence"/>
</dbReference>
<evidence type="ECO:0000313" key="18">
    <source>
        <dbReference type="Proteomes" id="UP000260874"/>
    </source>
</evidence>
<keyword evidence="2 5" id="KW-0547">Nucleotide-binding</keyword>
<dbReference type="UniPathway" id="UPA00241">
    <property type="reaction ID" value="UER00356"/>
</dbReference>
<dbReference type="EMBL" id="QRZC01000010">
    <property type="protein sequence ID" value="RGV42267.1"/>
    <property type="molecule type" value="Genomic_DNA"/>
</dbReference>
<dbReference type="HAMAP" id="MF_00376">
    <property type="entry name" value="Dephospho_CoA_kinase"/>
    <property type="match status" value="1"/>
</dbReference>
<dbReference type="EC" id="2.7.1.24" evidence="5 6"/>
<protein>
    <recommendedName>
        <fullName evidence="5 6">Dephospho-CoA kinase</fullName>
        <ecNumber evidence="5 6">2.7.1.24</ecNumber>
    </recommendedName>
    <alternativeName>
        <fullName evidence="5">Dephosphocoenzyme A kinase</fullName>
    </alternativeName>
</protein>
<dbReference type="EMBL" id="WCTM01000006">
    <property type="protein sequence ID" value="KAB4242226.1"/>
    <property type="molecule type" value="Genomic_DNA"/>
</dbReference>
<comment type="similarity">
    <text evidence="1 5">Belongs to the CoaE family.</text>
</comment>
<evidence type="ECO:0000256" key="2">
    <source>
        <dbReference type="ARBA" id="ARBA00022741"/>
    </source>
</evidence>
<proteinExistence type="inferred from homology"/>
<dbReference type="AlphaFoldDB" id="A0A174N2H4"/>
<evidence type="ECO:0000313" key="11">
    <source>
        <dbReference type="EMBL" id="KAB4258573.1"/>
    </source>
</evidence>
<dbReference type="PANTHER" id="PTHR10695:SF46">
    <property type="entry name" value="BIFUNCTIONAL COENZYME A SYNTHASE-RELATED"/>
    <property type="match status" value="1"/>
</dbReference>
<dbReference type="CDD" id="cd02022">
    <property type="entry name" value="DPCK"/>
    <property type="match status" value="1"/>
</dbReference>
<dbReference type="PANTHER" id="PTHR10695">
    <property type="entry name" value="DEPHOSPHO-COA KINASE-RELATED"/>
    <property type="match status" value="1"/>
</dbReference>
<evidence type="ECO:0000313" key="9">
    <source>
        <dbReference type="EMBL" id="KAB4186415.1"/>
    </source>
</evidence>
<keyword evidence="5 7" id="KW-0808">Transferase</keyword>
<dbReference type="EMBL" id="QSPV01000006">
    <property type="protein sequence ID" value="RGJ93928.1"/>
    <property type="molecule type" value="Genomic_DNA"/>
</dbReference>
<keyword evidence="5 7" id="KW-0418">Kinase</keyword>
<dbReference type="Pfam" id="PF01121">
    <property type="entry name" value="CoaE"/>
    <property type="match status" value="1"/>
</dbReference>
<gene>
    <name evidence="5 7" type="primary">coaE</name>
    <name evidence="14" type="ORF">DWW14_09530</name>
    <name evidence="13" type="ORF">DXC91_02225</name>
    <name evidence="12" type="ORF">DXD40_08830</name>
    <name evidence="7" type="ORF">ERS417307_03624</name>
    <name evidence="8" type="ORF">ERS852554_02253</name>
    <name evidence="10" type="ORF">GAP41_11320</name>
    <name evidence="11" type="ORF">GAP48_02450</name>
    <name evidence="9" type="ORF">GAQ44_04560</name>
</gene>
<evidence type="ECO:0000313" key="22">
    <source>
        <dbReference type="Proteomes" id="UP000487989"/>
    </source>
</evidence>
<dbReference type="EMBL" id="CYZF01000012">
    <property type="protein sequence ID" value="CUP41866.1"/>
    <property type="molecule type" value="Genomic_DNA"/>
</dbReference>
<dbReference type="Gene3D" id="3.40.50.300">
    <property type="entry name" value="P-loop containing nucleotide triphosphate hydrolases"/>
    <property type="match status" value="1"/>
</dbReference>
<dbReference type="EMBL" id="CZBF01000003">
    <property type="protein sequence ID" value="CUP91386.1"/>
    <property type="molecule type" value="Genomic_DNA"/>
</dbReference>
<dbReference type="EMBL" id="WCTJ01000002">
    <property type="protein sequence ID" value="KAB4258573.1"/>
    <property type="molecule type" value="Genomic_DNA"/>
</dbReference>
<dbReference type="Proteomes" id="UP000285343">
    <property type="component" value="Unassembled WGS sequence"/>
</dbReference>
<organism evidence="7 15">
    <name type="scientific">Bacteroides uniformis</name>
    <dbReference type="NCBI Taxonomy" id="820"/>
    <lineage>
        <taxon>Bacteria</taxon>
        <taxon>Pseudomonadati</taxon>
        <taxon>Bacteroidota</taxon>
        <taxon>Bacteroidia</taxon>
        <taxon>Bacteroidales</taxon>
        <taxon>Bacteroidaceae</taxon>
        <taxon>Bacteroides</taxon>
    </lineage>
</organism>
<evidence type="ECO:0000313" key="7">
    <source>
        <dbReference type="EMBL" id="CUP41866.1"/>
    </source>
</evidence>
<reference evidence="20 21" key="3">
    <citation type="journal article" date="2019" name="Nat. Med.">
        <title>A library of human gut bacterial isolates paired with longitudinal multiomics data enables mechanistic microbiome research.</title>
        <authorList>
            <person name="Poyet M."/>
            <person name="Groussin M."/>
            <person name="Gibbons S.M."/>
            <person name="Avila-Pacheco J."/>
            <person name="Jiang X."/>
            <person name="Kearney S.M."/>
            <person name="Perrotta A.R."/>
            <person name="Berdy B."/>
            <person name="Zhao S."/>
            <person name="Lieberman T.D."/>
            <person name="Swanson P.K."/>
            <person name="Smith M."/>
            <person name="Roesemann S."/>
            <person name="Alexander J.E."/>
            <person name="Rich S.A."/>
            <person name="Livny J."/>
            <person name="Vlamakis H."/>
            <person name="Clish C."/>
            <person name="Bullock K."/>
            <person name="Deik A."/>
            <person name="Scott J."/>
            <person name="Pierce K.A."/>
            <person name="Xavier R.J."/>
            <person name="Alm E.J."/>
        </authorList>
    </citation>
    <scope>NUCLEOTIDE SEQUENCE [LARGE SCALE GENOMIC DNA]</scope>
    <source>
        <strain evidence="9 21">BIOML-A19</strain>
        <strain evidence="11 22">BIOML-A3</strain>
        <strain evidence="10 20">BIOML-A6</strain>
    </source>
</reference>
<reference evidence="15 16" key="1">
    <citation type="submission" date="2015-09" db="EMBL/GenBank/DDBJ databases">
        <authorList>
            <consortium name="Pathogen Informatics"/>
        </authorList>
    </citation>
    <scope>NUCLEOTIDE SEQUENCE [LARGE SCALE GENOMIC DNA]</scope>
    <source>
        <strain evidence="7 15">2789STDY5608791</strain>
        <strain evidence="8 16">2789STDY5834942</strain>
    </source>
</reference>
<evidence type="ECO:0000313" key="8">
    <source>
        <dbReference type="EMBL" id="CUP91386.1"/>
    </source>
</evidence>
<dbReference type="EMBL" id="WCTY01000006">
    <property type="protein sequence ID" value="KAB4186415.1"/>
    <property type="molecule type" value="Genomic_DNA"/>
</dbReference>
<evidence type="ECO:0000313" key="10">
    <source>
        <dbReference type="EMBL" id="KAB4242226.1"/>
    </source>
</evidence>
<keyword evidence="4 5" id="KW-0173">Coenzyme A biosynthesis</keyword>
<evidence type="ECO:0000256" key="5">
    <source>
        <dbReference type="HAMAP-Rule" id="MF_00376"/>
    </source>
</evidence>
<evidence type="ECO:0000313" key="13">
    <source>
        <dbReference type="EMBL" id="RGK88387.1"/>
    </source>
</evidence>
<evidence type="ECO:0000256" key="4">
    <source>
        <dbReference type="ARBA" id="ARBA00022993"/>
    </source>
</evidence>
<evidence type="ECO:0000313" key="21">
    <source>
        <dbReference type="Proteomes" id="UP000487221"/>
    </source>
</evidence>
<evidence type="ECO:0000313" key="15">
    <source>
        <dbReference type="Proteomes" id="UP000095419"/>
    </source>
</evidence>
<name>A0A174N2H4_BACUN</name>
<dbReference type="GO" id="GO:0004140">
    <property type="term" value="F:dephospho-CoA kinase activity"/>
    <property type="evidence" value="ECO:0007669"/>
    <property type="project" value="UniProtKB-UniRule"/>
</dbReference>
<keyword evidence="3 5" id="KW-0067">ATP-binding</keyword>
<dbReference type="EMBL" id="QSRB01000001">
    <property type="protein sequence ID" value="RGK88387.1"/>
    <property type="molecule type" value="Genomic_DNA"/>
</dbReference>
<evidence type="ECO:0000313" key="14">
    <source>
        <dbReference type="EMBL" id="RGV42267.1"/>
    </source>
</evidence>
<dbReference type="GO" id="GO:0015937">
    <property type="term" value="P:coenzyme A biosynthetic process"/>
    <property type="evidence" value="ECO:0007669"/>
    <property type="project" value="UniProtKB-UniRule"/>
</dbReference>
<dbReference type="Proteomes" id="UP000487989">
    <property type="component" value="Unassembled WGS sequence"/>
</dbReference>
<dbReference type="Proteomes" id="UP000095788">
    <property type="component" value="Unassembled WGS sequence"/>
</dbReference>
<dbReference type="Proteomes" id="UP000260844">
    <property type="component" value="Unassembled WGS sequence"/>
</dbReference>
<evidence type="ECO:0000313" key="19">
    <source>
        <dbReference type="Proteomes" id="UP000285343"/>
    </source>
</evidence>
<evidence type="ECO:0000256" key="1">
    <source>
        <dbReference type="ARBA" id="ARBA00009018"/>
    </source>
</evidence>
<dbReference type="RefSeq" id="WP_044469102.1">
    <property type="nucleotide sequence ID" value="NZ_CAKOCG010000024.1"/>
</dbReference>
<reference evidence="17 18" key="2">
    <citation type="submission" date="2018-08" db="EMBL/GenBank/DDBJ databases">
        <title>A genome reference for cultivated species of the human gut microbiota.</title>
        <authorList>
            <person name="Zou Y."/>
            <person name="Xue W."/>
            <person name="Luo G."/>
        </authorList>
    </citation>
    <scope>NUCLEOTIDE SEQUENCE [LARGE SCALE GENOMIC DNA]</scope>
    <source>
        <strain evidence="14 19">AF14-42</strain>
        <strain evidence="13 18">TF09-22</strain>
        <strain evidence="12 17">TM04-30</strain>
    </source>
</reference>